<dbReference type="GO" id="GO:0004467">
    <property type="term" value="F:long-chain fatty acid-CoA ligase activity"/>
    <property type="evidence" value="ECO:0007669"/>
    <property type="project" value="UniProtKB-EC"/>
</dbReference>
<proteinExistence type="predicted"/>
<sequence length="577" mass="65174">MGLERQERVGLMSRSSPYWTQTDMAVASCAAVSVTVYPTLSAGEVSHILGNSGCRYLFIDTNENLNRIVNSLGELPALERIVVMDFGYRSGDGRTIGLWDLMEQGRVWKKNNYALYEERRLSVGPEDWYTILYTSGTTGRSKGVVLTHGCVSSRLEGVKEFFARHRMSISEDDVTLCYLPLSHIFERGSCELLAICQGACIAYADKPATLLDDMQKYNPTWINCVPRLYEKIYLGLKEKMSASPVKKALFDLAFHVGRKALDYRRDHRGCYNMSPDYDLEERLPLGLKLQYRAAERLFSKVRALFGNRFRFAFSASAGIAPELLLFYYTLGIAVVEGYGSTESASACILNPITACKPGFVGIEANGSFARTAPDGELEISGAGVFSHYLNLPEDTDQSFSEDGWFRTGDVAGKDDYGYYRILDRKKAIICTSAGKNIAPAKLESLFALSRVIEQVFFIGDERSYISALIVPNYQHFIDFFEQERIPYDKGRVKFSKIGGLSVCTEVGEDFVNHPGLREAIEHEVALVNRQLEDFERIRRFTILPRRFTEENGLLTPTQKVRKTEILQEYQEIIESMY</sequence>
<dbReference type="CDD" id="cd05907">
    <property type="entry name" value="VL_LC_FACS_like"/>
    <property type="match status" value="1"/>
</dbReference>
<keyword evidence="4" id="KW-0436">Ligase</keyword>
<dbReference type="Pfam" id="PF23562">
    <property type="entry name" value="AMP-binding_C_3"/>
    <property type="match status" value="1"/>
</dbReference>
<reference evidence="4" key="1">
    <citation type="submission" date="2019-03" db="EMBL/GenBank/DDBJ databases">
        <authorList>
            <person name="Hao L."/>
        </authorList>
    </citation>
    <scope>NUCLEOTIDE SEQUENCE</scope>
</reference>
<dbReference type="GO" id="GO:0005524">
    <property type="term" value="F:ATP binding"/>
    <property type="evidence" value="ECO:0007669"/>
    <property type="project" value="UniProtKB-KW"/>
</dbReference>
<dbReference type="EMBL" id="CAADRM010000128">
    <property type="protein sequence ID" value="VFU17177.1"/>
    <property type="molecule type" value="Genomic_DNA"/>
</dbReference>
<dbReference type="EC" id="6.2.1.3" evidence="4"/>
<dbReference type="PANTHER" id="PTHR43272:SF33">
    <property type="entry name" value="AMP-BINDING DOMAIN-CONTAINING PROTEIN-RELATED"/>
    <property type="match status" value="1"/>
</dbReference>
<dbReference type="PROSITE" id="PS00455">
    <property type="entry name" value="AMP_BINDING"/>
    <property type="match status" value="1"/>
</dbReference>
<name>A0A485M3A6_9ZZZZ</name>
<feature type="domain" description="AMP-dependent synthetase/ligase" evidence="3">
    <location>
        <begin position="2"/>
        <end position="388"/>
    </location>
</feature>
<evidence type="ECO:0000259" key="3">
    <source>
        <dbReference type="Pfam" id="PF00501"/>
    </source>
</evidence>
<dbReference type="GO" id="GO:0016020">
    <property type="term" value="C:membrane"/>
    <property type="evidence" value="ECO:0007669"/>
    <property type="project" value="TreeGrafter"/>
</dbReference>
<dbReference type="InterPro" id="IPR000873">
    <property type="entry name" value="AMP-dep_synth/lig_dom"/>
</dbReference>
<keyword evidence="1" id="KW-0547">Nucleotide-binding</keyword>
<dbReference type="InterPro" id="IPR042099">
    <property type="entry name" value="ANL_N_sf"/>
</dbReference>
<organism evidence="4">
    <name type="scientific">anaerobic digester metagenome</name>
    <dbReference type="NCBI Taxonomy" id="1263854"/>
    <lineage>
        <taxon>unclassified sequences</taxon>
        <taxon>metagenomes</taxon>
        <taxon>ecological metagenomes</taxon>
    </lineage>
</organism>
<accession>A0A485M3A6</accession>
<keyword evidence="2" id="KW-0067">ATP-binding</keyword>
<dbReference type="PANTHER" id="PTHR43272">
    <property type="entry name" value="LONG-CHAIN-FATTY-ACID--COA LIGASE"/>
    <property type="match status" value="1"/>
</dbReference>
<evidence type="ECO:0000313" key="4">
    <source>
        <dbReference type="EMBL" id="VFU17177.1"/>
    </source>
</evidence>
<evidence type="ECO:0000256" key="2">
    <source>
        <dbReference type="ARBA" id="ARBA00022840"/>
    </source>
</evidence>
<protein>
    <submittedName>
        <fullName evidence="4">Long-chain-fatty-acid--CoA ligase FadD15</fullName>
        <ecNumber evidence="4">6.2.1.3</ecNumber>
    </submittedName>
</protein>
<dbReference type="Pfam" id="PF00501">
    <property type="entry name" value="AMP-binding"/>
    <property type="match status" value="1"/>
</dbReference>
<dbReference type="InterPro" id="IPR020845">
    <property type="entry name" value="AMP-binding_CS"/>
</dbReference>
<dbReference type="AlphaFoldDB" id="A0A485M3A6"/>
<dbReference type="Gene3D" id="3.40.50.12780">
    <property type="entry name" value="N-terminal domain of ligase-like"/>
    <property type="match status" value="1"/>
</dbReference>
<dbReference type="SUPFAM" id="SSF56801">
    <property type="entry name" value="Acetyl-CoA synthetase-like"/>
    <property type="match status" value="1"/>
</dbReference>
<evidence type="ECO:0000256" key="1">
    <source>
        <dbReference type="ARBA" id="ARBA00022741"/>
    </source>
</evidence>
<gene>
    <name evidence="4" type="ORF">SCFA_620029</name>
</gene>